<protein>
    <submittedName>
        <fullName evidence="1">Uncharacterized protein</fullName>
    </submittedName>
</protein>
<reference evidence="2" key="1">
    <citation type="journal article" date="2019" name="Int. J. Syst. Evol. Microbiol.">
        <title>The Global Catalogue of Microorganisms (GCM) 10K type strain sequencing project: providing services to taxonomists for standard genome sequencing and annotation.</title>
        <authorList>
            <consortium name="The Broad Institute Genomics Platform"/>
            <consortium name="The Broad Institute Genome Sequencing Center for Infectious Disease"/>
            <person name="Wu L."/>
            <person name="Ma J."/>
        </authorList>
    </citation>
    <scope>NUCLEOTIDE SEQUENCE [LARGE SCALE GENOMIC DNA]</scope>
    <source>
        <strain evidence="2">CECT 7698</strain>
    </source>
</reference>
<dbReference type="EMBL" id="JBHRUG010000013">
    <property type="protein sequence ID" value="MFC3283127.1"/>
    <property type="molecule type" value="Genomic_DNA"/>
</dbReference>
<name>A0ABV7LKR3_9GAMM</name>
<evidence type="ECO:0000313" key="1">
    <source>
        <dbReference type="EMBL" id="MFC3283127.1"/>
    </source>
</evidence>
<comment type="caution">
    <text evidence="1">The sequence shown here is derived from an EMBL/GenBank/DDBJ whole genome shotgun (WGS) entry which is preliminary data.</text>
</comment>
<evidence type="ECO:0000313" key="2">
    <source>
        <dbReference type="Proteomes" id="UP001595579"/>
    </source>
</evidence>
<dbReference type="RefSeq" id="WP_386772193.1">
    <property type="nucleotide sequence ID" value="NZ_JBHRUG010000013.1"/>
</dbReference>
<proteinExistence type="predicted"/>
<sequence length="57" mass="6172">MATVGLGYAEFEKRYGACDCLPVGESALSNANLRLGPAFVERSMKGRRGGQAPWWVP</sequence>
<accession>A0ABV7LKR3</accession>
<gene>
    <name evidence="1" type="ORF">ACFOEV_05815</name>
</gene>
<keyword evidence="2" id="KW-1185">Reference proteome</keyword>
<dbReference type="Proteomes" id="UP001595579">
    <property type="component" value="Unassembled WGS sequence"/>
</dbReference>
<organism evidence="1 2">
    <name type="scientific">Litchfieldella rifensis</name>
    <dbReference type="NCBI Taxonomy" id="762643"/>
    <lineage>
        <taxon>Bacteria</taxon>
        <taxon>Pseudomonadati</taxon>
        <taxon>Pseudomonadota</taxon>
        <taxon>Gammaproteobacteria</taxon>
        <taxon>Oceanospirillales</taxon>
        <taxon>Halomonadaceae</taxon>
        <taxon>Litchfieldella</taxon>
    </lineage>
</organism>